<evidence type="ECO:0000256" key="4">
    <source>
        <dbReference type="ARBA" id="ARBA00022741"/>
    </source>
</evidence>
<organism evidence="13 14">
    <name type="scientific">Rhizophlyctis rosea</name>
    <dbReference type="NCBI Taxonomy" id="64517"/>
    <lineage>
        <taxon>Eukaryota</taxon>
        <taxon>Fungi</taxon>
        <taxon>Fungi incertae sedis</taxon>
        <taxon>Chytridiomycota</taxon>
        <taxon>Chytridiomycota incertae sedis</taxon>
        <taxon>Chytridiomycetes</taxon>
        <taxon>Rhizophlyctidales</taxon>
        <taxon>Rhizophlyctidaceae</taxon>
        <taxon>Rhizophlyctis</taxon>
    </lineage>
</organism>
<evidence type="ECO:0000256" key="8">
    <source>
        <dbReference type="ARBA" id="ARBA00023134"/>
    </source>
</evidence>
<keyword evidence="14" id="KW-1185">Reference proteome</keyword>
<comment type="similarity">
    <text evidence="2">Belongs to the TRAFAC class translation factor GTPase superfamily. Classic translation factor GTPase family. IF-2 subfamily.</text>
</comment>
<dbReference type="FunFam" id="3.40.50.300:FF:000019">
    <property type="entry name" value="Translation initiation factor IF-2"/>
    <property type="match status" value="1"/>
</dbReference>
<dbReference type="Proteomes" id="UP001212841">
    <property type="component" value="Unassembled WGS sequence"/>
</dbReference>
<dbReference type="CDD" id="cd03702">
    <property type="entry name" value="IF2_mtIF2_II"/>
    <property type="match status" value="1"/>
</dbReference>
<dbReference type="Pfam" id="PF11987">
    <property type="entry name" value="IF-2"/>
    <property type="match status" value="1"/>
</dbReference>
<dbReference type="InterPro" id="IPR009000">
    <property type="entry name" value="Transl_B-barrel_sf"/>
</dbReference>
<keyword evidence="6" id="KW-0809">Transit peptide</keyword>
<dbReference type="Pfam" id="PF22042">
    <property type="entry name" value="EF-G_D2"/>
    <property type="match status" value="1"/>
</dbReference>
<dbReference type="InterPro" id="IPR005225">
    <property type="entry name" value="Small_GTP-bd"/>
</dbReference>
<proteinExistence type="inferred from homology"/>
<comment type="subcellular location">
    <subcellularLocation>
        <location evidence="1">Mitochondrion</location>
    </subcellularLocation>
</comment>
<evidence type="ECO:0000313" key="13">
    <source>
        <dbReference type="EMBL" id="KAJ3057464.1"/>
    </source>
</evidence>
<dbReference type="CDD" id="cd01887">
    <property type="entry name" value="IF2_eIF5B"/>
    <property type="match status" value="1"/>
</dbReference>
<dbReference type="PROSITE" id="PS51722">
    <property type="entry name" value="G_TR_2"/>
    <property type="match status" value="1"/>
</dbReference>
<accession>A0AAD5X5F0</accession>
<keyword evidence="8" id="KW-0342">GTP-binding</keyword>
<keyword evidence="3" id="KW-0396">Initiation factor</keyword>
<dbReference type="GO" id="GO:0005739">
    <property type="term" value="C:mitochondrion"/>
    <property type="evidence" value="ECO:0007669"/>
    <property type="project" value="UniProtKB-SubCell"/>
</dbReference>
<dbReference type="InterPro" id="IPR015760">
    <property type="entry name" value="TIF_IF2"/>
</dbReference>
<dbReference type="Gene3D" id="3.40.50.10050">
    <property type="entry name" value="Translation initiation factor IF- 2, domain 3"/>
    <property type="match status" value="1"/>
</dbReference>
<evidence type="ECO:0000256" key="6">
    <source>
        <dbReference type="ARBA" id="ARBA00022946"/>
    </source>
</evidence>
<dbReference type="GO" id="GO:0003924">
    <property type="term" value="F:GTPase activity"/>
    <property type="evidence" value="ECO:0007669"/>
    <property type="project" value="InterPro"/>
</dbReference>
<dbReference type="InterPro" id="IPR053905">
    <property type="entry name" value="EF-G-like_DII"/>
</dbReference>
<dbReference type="FunFam" id="2.40.30.10:FF:000007">
    <property type="entry name" value="Translation initiation factor IF-2"/>
    <property type="match status" value="1"/>
</dbReference>
<evidence type="ECO:0000256" key="10">
    <source>
        <dbReference type="ARBA" id="ARBA00044200"/>
    </source>
</evidence>
<keyword evidence="5" id="KW-0648">Protein biosynthesis</keyword>
<evidence type="ECO:0000256" key="3">
    <source>
        <dbReference type="ARBA" id="ARBA00022540"/>
    </source>
</evidence>
<evidence type="ECO:0000256" key="7">
    <source>
        <dbReference type="ARBA" id="ARBA00023128"/>
    </source>
</evidence>
<sequence>MKKERERAEREEKARKKLEKERRRPKYVEVFEGIQLMTLSTRMNIPLDRLQRKMSDLGFEDVDPTYRLSAEDASSVVLEYNMEPIVPNIAGQDIEARPEPEDWSAFPTRPPMVTIMGHVDHGKTTLLDSLRKTSVAAGEAGGITQHIGAFSVLLPSGQRITFMDTPGHAAFSAMRARGAKTTDIVVLVVAADDGIMPQTVEAIKHAKAAEVPIVVAINKCDKQNIDIRAVKEGLLRHEIFLEEHGGEIPAVEVSALTGKGLDELEETIVTMAEVMDLRGDPEGPVEGVVVEAKLVRGRGHVATMLVKRGTLRPGSVIVAGKVWCKVRVMHDENLNVLKEAGPAQPVEVLGWKEIPEAGDEVLEAESEELAKEVIKTRAERAKREEVNTAREVLNEKRAQTRQAHEDAKGTKGEEVKAEAKESREKVLNIILKGDVQGSVEALIDSIGALPAHEVRAHIVDHGVGVVTASDLKMAEATKAKILAFNVKHDKRIQSEAEKSGIEIKQYDIIYRLLEDLRDMLADMLPPEKIVQVTGEAEVLQVFSINVKKGSDNVAGCKIRNGKILKTQRVRIMRNGEEIYNGTLKAFKHHKKDITEAATGLECGLGFEGFKEFEQGDVIQAYTIIEKKRKLQ</sequence>
<evidence type="ECO:0000256" key="1">
    <source>
        <dbReference type="ARBA" id="ARBA00004173"/>
    </source>
</evidence>
<dbReference type="SUPFAM" id="SSF52540">
    <property type="entry name" value="P-loop containing nucleoside triphosphate hydrolases"/>
    <property type="match status" value="1"/>
</dbReference>
<dbReference type="FunFam" id="2.40.30.10:FF:000008">
    <property type="entry name" value="Translation initiation factor IF-2"/>
    <property type="match status" value="1"/>
</dbReference>
<comment type="caution">
    <text evidence="13">The sequence shown here is derived from an EMBL/GenBank/DDBJ whole genome shotgun (WGS) entry which is preliminary data.</text>
</comment>
<feature type="region of interest" description="Disordered" evidence="11">
    <location>
        <begin position="1"/>
        <end position="21"/>
    </location>
</feature>
<dbReference type="InterPro" id="IPR023115">
    <property type="entry name" value="TIF_IF2_dom3"/>
</dbReference>
<protein>
    <recommendedName>
        <fullName evidence="10">Translation initiation factor IF-2, mitochondrial</fullName>
    </recommendedName>
</protein>
<name>A0AAD5X5F0_9FUNG</name>
<dbReference type="InterPro" id="IPR027417">
    <property type="entry name" value="P-loop_NTPase"/>
</dbReference>
<dbReference type="PANTHER" id="PTHR43381">
    <property type="entry name" value="TRANSLATION INITIATION FACTOR IF-2-RELATED"/>
    <property type="match status" value="1"/>
</dbReference>
<dbReference type="CDD" id="cd03692">
    <property type="entry name" value="mtIF2_IVc"/>
    <property type="match status" value="1"/>
</dbReference>
<dbReference type="SUPFAM" id="SSF52156">
    <property type="entry name" value="Initiation factor IF2/eIF5b, domain 3"/>
    <property type="match status" value="1"/>
</dbReference>
<keyword evidence="4" id="KW-0547">Nucleotide-binding</keyword>
<evidence type="ECO:0000256" key="11">
    <source>
        <dbReference type="SAM" id="MobiDB-lite"/>
    </source>
</evidence>
<evidence type="ECO:0000313" key="14">
    <source>
        <dbReference type="Proteomes" id="UP001212841"/>
    </source>
</evidence>
<dbReference type="InterPro" id="IPR000178">
    <property type="entry name" value="TF_IF2_bacterial-like"/>
</dbReference>
<dbReference type="InterPro" id="IPR044145">
    <property type="entry name" value="IF2_II"/>
</dbReference>
<feature type="region of interest" description="Disordered" evidence="11">
    <location>
        <begin position="395"/>
        <end position="417"/>
    </location>
</feature>
<gene>
    <name evidence="13" type="ORF">HK097_006392</name>
</gene>
<dbReference type="GO" id="GO:0005525">
    <property type="term" value="F:GTP binding"/>
    <property type="evidence" value="ECO:0007669"/>
    <property type="project" value="UniProtKB-KW"/>
</dbReference>
<evidence type="ECO:0000256" key="5">
    <source>
        <dbReference type="ARBA" id="ARBA00022917"/>
    </source>
</evidence>
<dbReference type="InterPro" id="IPR036925">
    <property type="entry name" value="TIF_IF2_dom3_sf"/>
</dbReference>
<dbReference type="NCBIfam" id="TIGR00487">
    <property type="entry name" value="IF-2"/>
    <property type="match status" value="1"/>
</dbReference>
<comment type="function">
    <text evidence="9">One of the essential components for the initiation of protein synthesis. Protects formylmethionyl-tRNA from spontaneous hydrolysis and promotes its binding to the 30S ribosomal subunits. Also involved in the hydrolysis of GTP during the formation of the 70S ribosomal complex.</text>
</comment>
<dbReference type="Gene3D" id="3.40.50.300">
    <property type="entry name" value="P-loop containing nucleotide triphosphate hydrolases"/>
    <property type="match status" value="1"/>
</dbReference>
<dbReference type="NCBIfam" id="TIGR00231">
    <property type="entry name" value="small_GTP"/>
    <property type="match status" value="1"/>
</dbReference>
<dbReference type="Gene3D" id="2.40.30.10">
    <property type="entry name" value="Translation factors"/>
    <property type="match status" value="2"/>
</dbReference>
<evidence type="ECO:0000256" key="2">
    <source>
        <dbReference type="ARBA" id="ARBA00007733"/>
    </source>
</evidence>
<dbReference type="EMBL" id="JADGJD010000003">
    <property type="protein sequence ID" value="KAJ3057464.1"/>
    <property type="molecule type" value="Genomic_DNA"/>
</dbReference>
<dbReference type="Pfam" id="PF00009">
    <property type="entry name" value="GTP_EFTU"/>
    <property type="match status" value="1"/>
</dbReference>
<evidence type="ECO:0000259" key="12">
    <source>
        <dbReference type="PROSITE" id="PS51722"/>
    </source>
</evidence>
<dbReference type="InterPro" id="IPR000795">
    <property type="entry name" value="T_Tr_GTP-bd_dom"/>
</dbReference>
<reference evidence="13" key="1">
    <citation type="submission" date="2020-05" db="EMBL/GenBank/DDBJ databases">
        <title>Phylogenomic resolution of chytrid fungi.</title>
        <authorList>
            <person name="Stajich J.E."/>
            <person name="Amses K."/>
            <person name="Simmons R."/>
            <person name="Seto K."/>
            <person name="Myers J."/>
            <person name="Bonds A."/>
            <person name="Quandt C.A."/>
            <person name="Barry K."/>
            <person name="Liu P."/>
            <person name="Grigoriev I."/>
            <person name="Longcore J.E."/>
            <person name="James T.Y."/>
        </authorList>
    </citation>
    <scope>NUCLEOTIDE SEQUENCE</scope>
    <source>
        <strain evidence="13">JEL0318</strain>
    </source>
</reference>
<keyword evidence="7" id="KW-0496">Mitochondrion</keyword>
<evidence type="ECO:0000256" key="9">
    <source>
        <dbReference type="ARBA" id="ARBA00025162"/>
    </source>
</evidence>
<dbReference type="AlphaFoldDB" id="A0AAD5X5F0"/>
<feature type="domain" description="Tr-type G" evidence="12">
    <location>
        <begin position="108"/>
        <end position="278"/>
    </location>
</feature>
<dbReference type="FunFam" id="3.40.50.10050:FF:000001">
    <property type="entry name" value="Translation initiation factor IF-2"/>
    <property type="match status" value="1"/>
</dbReference>
<dbReference type="SUPFAM" id="SSF50447">
    <property type="entry name" value="Translation proteins"/>
    <property type="match status" value="2"/>
</dbReference>
<dbReference type="PANTHER" id="PTHR43381:SF20">
    <property type="entry name" value="TRANSLATION INITIATION FACTOR IF-2, MITOCHONDRIAL"/>
    <property type="match status" value="1"/>
</dbReference>
<dbReference type="GO" id="GO:0003743">
    <property type="term" value="F:translation initiation factor activity"/>
    <property type="evidence" value="ECO:0007669"/>
    <property type="project" value="UniProtKB-KW"/>
</dbReference>
<dbReference type="HAMAP" id="MF_00100_B">
    <property type="entry name" value="IF_2_B"/>
    <property type="match status" value="1"/>
</dbReference>